<accession>A0A3B0UZ73</accession>
<sequence length="23" mass="2680">MLLWVFNDEIDADTGKKTLIIMI</sequence>
<feature type="non-terminal residue" evidence="1">
    <location>
        <position position="23"/>
    </location>
</feature>
<name>A0A3B0UZ73_9ZZZZ</name>
<protein>
    <submittedName>
        <fullName evidence="1">Uncharacterized protein</fullName>
    </submittedName>
</protein>
<reference evidence="1" key="1">
    <citation type="submission" date="2018-06" db="EMBL/GenBank/DDBJ databases">
        <authorList>
            <person name="Zhirakovskaya E."/>
        </authorList>
    </citation>
    <scope>NUCLEOTIDE SEQUENCE</scope>
</reference>
<proteinExistence type="predicted"/>
<organism evidence="1">
    <name type="scientific">hydrothermal vent metagenome</name>
    <dbReference type="NCBI Taxonomy" id="652676"/>
    <lineage>
        <taxon>unclassified sequences</taxon>
        <taxon>metagenomes</taxon>
        <taxon>ecological metagenomes</taxon>
    </lineage>
</organism>
<gene>
    <name evidence="1" type="ORF">MNBD_GAMMA01-1956</name>
</gene>
<evidence type="ECO:0000313" key="1">
    <source>
        <dbReference type="EMBL" id="VAW33960.1"/>
    </source>
</evidence>
<dbReference type="AlphaFoldDB" id="A0A3B0UZ73"/>
<dbReference type="EMBL" id="UOEW01000050">
    <property type="protein sequence ID" value="VAW33960.1"/>
    <property type="molecule type" value="Genomic_DNA"/>
</dbReference>